<dbReference type="AlphaFoldDB" id="A0A5B7IX40"/>
<accession>A0A5B7IX40</accession>
<evidence type="ECO:0000313" key="1">
    <source>
        <dbReference type="EMBL" id="MPC86276.1"/>
    </source>
</evidence>
<gene>
    <name evidence="1" type="ORF">E2C01_081099</name>
</gene>
<sequence>MEDKVLVPSQFVMTLVMISSLLRNAVVASLGCPRTFLRCVLHAICESQFLVLCNIYCNTGVNQEPDTISDTLMVPDPPSSCLTSITTMTSGNRSWRHGCVSGNETYSHGGTRYNRCEEELCNRGRWMPTGRLSDPQCEYLFVALAITGKSLHARKG</sequence>
<reference evidence="1 2" key="1">
    <citation type="submission" date="2019-05" db="EMBL/GenBank/DDBJ databases">
        <title>Another draft genome of Portunus trituberculatus and its Hox gene families provides insights of decapod evolution.</title>
        <authorList>
            <person name="Jeong J.-H."/>
            <person name="Song I."/>
            <person name="Kim S."/>
            <person name="Choi T."/>
            <person name="Kim D."/>
            <person name="Ryu S."/>
            <person name="Kim W."/>
        </authorList>
    </citation>
    <scope>NUCLEOTIDE SEQUENCE [LARGE SCALE GENOMIC DNA]</scope>
    <source>
        <tissue evidence="1">Muscle</tissue>
    </source>
</reference>
<proteinExistence type="predicted"/>
<evidence type="ECO:0000313" key="2">
    <source>
        <dbReference type="Proteomes" id="UP000324222"/>
    </source>
</evidence>
<protein>
    <submittedName>
        <fullName evidence="1">Uncharacterized protein</fullName>
    </submittedName>
</protein>
<name>A0A5B7IX40_PORTR</name>
<dbReference type="EMBL" id="VSRR010070987">
    <property type="protein sequence ID" value="MPC86276.1"/>
    <property type="molecule type" value="Genomic_DNA"/>
</dbReference>
<organism evidence="1 2">
    <name type="scientific">Portunus trituberculatus</name>
    <name type="common">Swimming crab</name>
    <name type="synonym">Neptunus trituberculatus</name>
    <dbReference type="NCBI Taxonomy" id="210409"/>
    <lineage>
        <taxon>Eukaryota</taxon>
        <taxon>Metazoa</taxon>
        <taxon>Ecdysozoa</taxon>
        <taxon>Arthropoda</taxon>
        <taxon>Crustacea</taxon>
        <taxon>Multicrustacea</taxon>
        <taxon>Malacostraca</taxon>
        <taxon>Eumalacostraca</taxon>
        <taxon>Eucarida</taxon>
        <taxon>Decapoda</taxon>
        <taxon>Pleocyemata</taxon>
        <taxon>Brachyura</taxon>
        <taxon>Eubrachyura</taxon>
        <taxon>Portunoidea</taxon>
        <taxon>Portunidae</taxon>
        <taxon>Portuninae</taxon>
        <taxon>Portunus</taxon>
    </lineage>
</organism>
<keyword evidence="2" id="KW-1185">Reference proteome</keyword>
<dbReference type="Proteomes" id="UP000324222">
    <property type="component" value="Unassembled WGS sequence"/>
</dbReference>
<comment type="caution">
    <text evidence="1">The sequence shown here is derived from an EMBL/GenBank/DDBJ whole genome shotgun (WGS) entry which is preliminary data.</text>
</comment>